<evidence type="ECO:0000313" key="3">
    <source>
        <dbReference type="Proteomes" id="UP000006201"/>
    </source>
</evidence>
<name>A4C4W2_9GAMM</name>
<dbReference type="OrthoDB" id="6309012at2"/>
<dbReference type="EMBL" id="AAOH01000001">
    <property type="protein sequence ID" value="EAR30594.1"/>
    <property type="molecule type" value="Genomic_DNA"/>
</dbReference>
<sequence length="285" mass="31802">MMLFKKLPIAICFGLTLSFSSGSAFAGEENDAASFGEQILDKAKDKFISFAGGQLSSLLIDAIFGSSAPSYVNLSQESLQAIQDRVRIELVDTAEFEYFAELESIQLSMQYFNDTAANGTPDIAVLGSLLTDSDGLITHHALNSQFNDKYYYMADTLALAASLNLSIYVERHLQGFITQNAVRARANLLANRLESLLTAKKQADLPLRENCDMITSPYDQYYEEACQLVDPHGNIQAAVTLGHTNNPWIAQDMEEWEIDKELAERRYYADKFSEIEGVITKLRNF</sequence>
<keyword evidence="3" id="KW-1185">Reference proteome</keyword>
<organism evidence="2 3">
    <name type="scientific">Pseudoalteromonas tunicata D2</name>
    <dbReference type="NCBI Taxonomy" id="87626"/>
    <lineage>
        <taxon>Bacteria</taxon>
        <taxon>Pseudomonadati</taxon>
        <taxon>Pseudomonadota</taxon>
        <taxon>Gammaproteobacteria</taxon>
        <taxon>Alteromonadales</taxon>
        <taxon>Pseudoalteromonadaceae</taxon>
        <taxon>Pseudoalteromonas</taxon>
    </lineage>
</organism>
<dbReference type="AlphaFoldDB" id="A4C4W2"/>
<evidence type="ECO:0000313" key="2">
    <source>
        <dbReference type="EMBL" id="EAR30594.1"/>
    </source>
</evidence>
<feature type="signal peptide" evidence="1">
    <location>
        <begin position="1"/>
        <end position="26"/>
    </location>
</feature>
<dbReference type="eggNOG" id="ENOG502ZGIT">
    <property type="taxonomic scope" value="Bacteria"/>
</dbReference>
<keyword evidence="1" id="KW-0732">Signal</keyword>
<proteinExistence type="predicted"/>
<dbReference type="Proteomes" id="UP000006201">
    <property type="component" value="Unassembled WGS sequence"/>
</dbReference>
<feature type="chain" id="PRO_5002665683" description="Orphan protein" evidence="1">
    <location>
        <begin position="27"/>
        <end position="285"/>
    </location>
</feature>
<dbReference type="HOGENOM" id="CLU_976165_0_0_6"/>
<gene>
    <name evidence="2" type="ORF">PTD2_03456</name>
</gene>
<evidence type="ECO:0000256" key="1">
    <source>
        <dbReference type="SAM" id="SignalP"/>
    </source>
</evidence>
<comment type="caution">
    <text evidence="2">The sequence shown here is derived from an EMBL/GenBank/DDBJ whole genome shotgun (WGS) entry which is preliminary data.</text>
</comment>
<accession>A4C4W2</accession>
<evidence type="ECO:0008006" key="4">
    <source>
        <dbReference type="Google" id="ProtNLM"/>
    </source>
</evidence>
<dbReference type="RefSeq" id="WP_009836892.1">
    <property type="nucleotide sequence ID" value="NZ_AAOH01000001.1"/>
</dbReference>
<reference evidence="2 3" key="1">
    <citation type="submission" date="2006-02" db="EMBL/GenBank/DDBJ databases">
        <authorList>
            <person name="Moran M.A."/>
            <person name="Kjelleberg S."/>
            <person name="Egan S."/>
            <person name="Saunders N."/>
            <person name="Thomas T."/>
            <person name="Ferriera S."/>
            <person name="Johnson J."/>
            <person name="Kravitz S."/>
            <person name="Halpern A."/>
            <person name="Remington K."/>
            <person name="Beeson K."/>
            <person name="Tran B."/>
            <person name="Rogers Y.-H."/>
            <person name="Friedman R."/>
            <person name="Venter J.C."/>
        </authorList>
    </citation>
    <scope>NUCLEOTIDE SEQUENCE [LARGE SCALE GENOMIC DNA]</scope>
    <source>
        <strain evidence="2 3">D2</strain>
    </source>
</reference>
<protein>
    <recommendedName>
        <fullName evidence="4">Orphan protein</fullName>
    </recommendedName>
</protein>